<keyword evidence="2 4" id="KW-0238">DNA-binding</keyword>
<proteinExistence type="predicted"/>
<dbReference type="PANTHER" id="PTHR30055:SF238">
    <property type="entry name" value="MYCOFACTOCIN BIOSYNTHESIS TRANSCRIPTIONAL REGULATOR MFTR-RELATED"/>
    <property type="match status" value="1"/>
</dbReference>
<keyword evidence="1" id="KW-0805">Transcription regulation</keyword>
<dbReference type="InterPro" id="IPR041347">
    <property type="entry name" value="MftR_C"/>
</dbReference>
<dbReference type="InterPro" id="IPR050109">
    <property type="entry name" value="HTH-type_TetR-like_transc_reg"/>
</dbReference>
<dbReference type="SUPFAM" id="SSF46689">
    <property type="entry name" value="Homeodomain-like"/>
    <property type="match status" value="1"/>
</dbReference>
<dbReference type="InterPro" id="IPR009057">
    <property type="entry name" value="Homeodomain-like_sf"/>
</dbReference>
<dbReference type="Gene3D" id="1.10.10.60">
    <property type="entry name" value="Homeodomain-like"/>
    <property type="match status" value="1"/>
</dbReference>
<gene>
    <name evidence="6" type="ORF">GCM10020260_17680</name>
</gene>
<keyword evidence="3" id="KW-0804">Transcription</keyword>
<comment type="caution">
    <text evidence="6">The sequence shown here is derived from an EMBL/GenBank/DDBJ whole genome shotgun (WGS) entry which is preliminary data.</text>
</comment>
<dbReference type="PROSITE" id="PS50977">
    <property type="entry name" value="HTH_TETR_2"/>
    <property type="match status" value="1"/>
</dbReference>
<dbReference type="EMBL" id="BAAAYG010000005">
    <property type="protein sequence ID" value="GAA3285310.1"/>
    <property type="molecule type" value="Genomic_DNA"/>
</dbReference>
<protein>
    <submittedName>
        <fullName evidence="6">TetR family transcriptional regulator</fullName>
    </submittedName>
</protein>
<dbReference type="Proteomes" id="UP001501736">
    <property type="component" value="Unassembled WGS sequence"/>
</dbReference>
<evidence type="ECO:0000256" key="2">
    <source>
        <dbReference type="ARBA" id="ARBA00023125"/>
    </source>
</evidence>
<dbReference type="PANTHER" id="PTHR30055">
    <property type="entry name" value="HTH-TYPE TRANSCRIPTIONAL REGULATOR RUTR"/>
    <property type="match status" value="1"/>
</dbReference>
<dbReference type="Gene3D" id="1.10.357.10">
    <property type="entry name" value="Tetracycline Repressor, domain 2"/>
    <property type="match status" value="1"/>
</dbReference>
<feature type="DNA-binding region" description="H-T-H motif" evidence="4">
    <location>
        <begin position="42"/>
        <end position="61"/>
    </location>
</feature>
<feature type="domain" description="HTH tetR-type" evidence="5">
    <location>
        <begin position="19"/>
        <end position="79"/>
    </location>
</feature>
<evidence type="ECO:0000256" key="3">
    <source>
        <dbReference type="ARBA" id="ARBA00023163"/>
    </source>
</evidence>
<dbReference type="Pfam" id="PF17754">
    <property type="entry name" value="TetR_C_14"/>
    <property type="match status" value="1"/>
</dbReference>
<accession>A0ABP6RGM4</accession>
<name>A0ABP6RGM4_9MICC</name>
<dbReference type="RefSeq" id="WP_344720360.1">
    <property type="nucleotide sequence ID" value="NZ_BAAAYG010000005.1"/>
</dbReference>
<evidence type="ECO:0000313" key="7">
    <source>
        <dbReference type="Proteomes" id="UP001501736"/>
    </source>
</evidence>
<sequence length="212" mass="23118">MEDAEQSVGAMGRREHKKVLTRRSIRSVALDLAVDVGLSHLTVEMIAEAAEISPRTFFNYFSCKEDALVTDAGAVAELLRTLVEARPAEEAPLRAIRMAMTENDPASLVQASRTRARTRQQLVQEHPALMARQLGKYAQLEQSFAAAVARRLDADVDEDLQPALIAGAAVSAIRIAVRRWTTDETASLDELIGSAFDLLEQGGTTAADAHHR</sequence>
<evidence type="ECO:0000259" key="5">
    <source>
        <dbReference type="PROSITE" id="PS50977"/>
    </source>
</evidence>
<dbReference type="InterPro" id="IPR001647">
    <property type="entry name" value="HTH_TetR"/>
</dbReference>
<keyword evidence="7" id="KW-1185">Reference proteome</keyword>
<dbReference type="Pfam" id="PF00440">
    <property type="entry name" value="TetR_N"/>
    <property type="match status" value="1"/>
</dbReference>
<evidence type="ECO:0000256" key="1">
    <source>
        <dbReference type="ARBA" id="ARBA00023015"/>
    </source>
</evidence>
<evidence type="ECO:0000256" key="4">
    <source>
        <dbReference type="PROSITE-ProRule" id="PRU00335"/>
    </source>
</evidence>
<organism evidence="6 7">
    <name type="scientific">Nesterenkonia halobia</name>
    <dbReference type="NCBI Taxonomy" id="37922"/>
    <lineage>
        <taxon>Bacteria</taxon>
        <taxon>Bacillati</taxon>
        <taxon>Actinomycetota</taxon>
        <taxon>Actinomycetes</taxon>
        <taxon>Micrococcales</taxon>
        <taxon>Micrococcaceae</taxon>
        <taxon>Nesterenkonia</taxon>
    </lineage>
</organism>
<evidence type="ECO:0000313" key="6">
    <source>
        <dbReference type="EMBL" id="GAA3285310.1"/>
    </source>
</evidence>
<reference evidence="7" key="1">
    <citation type="journal article" date="2019" name="Int. J. Syst. Evol. Microbiol.">
        <title>The Global Catalogue of Microorganisms (GCM) 10K type strain sequencing project: providing services to taxonomists for standard genome sequencing and annotation.</title>
        <authorList>
            <consortium name="The Broad Institute Genomics Platform"/>
            <consortium name="The Broad Institute Genome Sequencing Center for Infectious Disease"/>
            <person name="Wu L."/>
            <person name="Ma J."/>
        </authorList>
    </citation>
    <scope>NUCLEOTIDE SEQUENCE [LARGE SCALE GENOMIC DNA]</scope>
    <source>
        <strain evidence="7">JCM 11483</strain>
    </source>
</reference>